<evidence type="ECO:0008006" key="3">
    <source>
        <dbReference type="Google" id="ProtNLM"/>
    </source>
</evidence>
<evidence type="ECO:0000313" key="2">
    <source>
        <dbReference type="Proteomes" id="UP001530293"/>
    </source>
</evidence>
<dbReference type="EMBL" id="JALLBG020000305">
    <property type="protein sequence ID" value="KAL3756422.1"/>
    <property type="molecule type" value="Genomic_DNA"/>
</dbReference>
<proteinExistence type="predicted"/>
<comment type="caution">
    <text evidence="1">The sequence shown here is derived from an EMBL/GenBank/DDBJ whole genome shotgun (WGS) entry which is preliminary data.</text>
</comment>
<dbReference type="AlphaFoldDB" id="A0ABD3LYF6"/>
<name>A0ABD3LYF6_9STRA</name>
<dbReference type="Gene3D" id="3.40.50.11350">
    <property type="match status" value="1"/>
</dbReference>
<accession>A0ABD3LYF6</accession>
<evidence type="ECO:0000313" key="1">
    <source>
        <dbReference type="EMBL" id="KAL3756422.1"/>
    </source>
</evidence>
<organism evidence="1 2">
    <name type="scientific">Discostella pseudostelligera</name>
    <dbReference type="NCBI Taxonomy" id="259834"/>
    <lineage>
        <taxon>Eukaryota</taxon>
        <taxon>Sar</taxon>
        <taxon>Stramenopiles</taxon>
        <taxon>Ochrophyta</taxon>
        <taxon>Bacillariophyta</taxon>
        <taxon>Coscinodiscophyceae</taxon>
        <taxon>Thalassiosirophycidae</taxon>
        <taxon>Stephanodiscales</taxon>
        <taxon>Stephanodiscaceae</taxon>
        <taxon>Discostella</taxon>
    </lineage>
</organism>
<dbReference type="PANTHER" id="PTHR13132">
    <property type="entry name" value="ALPHA- 1,6 -FUCOSYLTRANSFERASE"/>
    <property type="match status" value="1"/>
</dbReference>
<gene>
    <name evidence="1" type="ORF">ACHAWU_007693</name>
</gene>
<sequence>MHPPSRSCPIVRRRRVRSVAGILICAVTYAALWDIDDSGVLIARKWWFQPRRQLAYLDSNPVRPVPYGKGEINPNYQSFLKPSEIDGMMFLRNRKLGQPQQLQEVGGENNEGGGLPTTDPSVLSSSCDNIFLFMPQSFAHHGHGSQLNNYILASLIASHTNRAMLLLDPPRESNEYKSNSQFGCPLEAWQTKEGAKPKKIGWNEDFPNGLSRLIKHPSWLSRECALPCQDTMSYEDWDELRLEYRGDTTPYEFQCSNSNNDGIGAQPTNVIVMGGREIRDYFISYYRDQMINRDLSSNPTSISSAKQWAMRVGATSDEAQVFANLLTDRQDIWDYIAAIMARSGLLRFQPWIARDVEQYMQEMVDLPLNVPYDAIHVRRGDKITTDARRLVINFWQSLGEYDEETGSVPQDYIPFRYYLSQFEESVTCSPNPRIVYVATDDVLEVQNEVNDLPKDSDGNTVLIYEDGERSCHKFQFIFSRVDPTLGLHINTGPIKGDCEERYARNIASIADLLILAKSNVYVGEYNSNWGRLIRMFRLRMSSRNKIENGARPVTQRGQMLIAFGRKRPGPPGLHINTGPIKGDCEERYARNIASIADLLILAKSNVYVGEYNSNWGRLIRMFRLRMSSRNKIENGARPVTQRGQMLIAFGRKRPGPPLKR</sequence>
<dbReference type="Proteomes" id="UP001530293">
    <property type="component" value="Unassembled WGS sequence"/>
</dbReference>
<dbReference type="PANTHER" id="PTHR13132:SF29">
    <property type="entry name" value="ALPHA-(1,6)-FUCOSYLTRANSFERASE"/>
    <property type="match status" value="1"/>
</dbReference>
<protein>
    <recommendedName>
        <fullName evidence="3">O-fucosyltransferase family protein</fullName>
    </recommendedName>
</protein>
<reference evidence="1 2" key="1">
    <citation type="submission" date="2024-10" db="EMBL/GenBank/DDBJ databases">
        <title>Updated reference genomes for cyclostephanoid diatoms.</title>
        <authorList>
            <person name="Roberts W.R."/>
            <person name="Alverson A.J."/>
        </authorList>
    </citation>
    <scope>NUCLEOTIDE SEQUENCE [LARGE SCALE GENOMIC DNA]</scope>
    <source>
        <strain evidence="1 2">AJA232-27</strain>
    </source>
</reference>
<keyword evidence="2" id="KW-1185">Reference proteome</keyword>